<dbReference type="Proteomes" id="UP000662857">
    <property type="component" value="Chromosome"/>
</dbReference>
<accession>A0A895YK81</accession>
<evidence type="ECO:0000313" key="2">
    <source>
        <dbReference type="Proteomes" id="UP000662857"/>
    </source>
</evidence>
<dbReference type="KEGG" id="nhy:JQS43_09255"/>
<evidence type="ECO:0000313" key="1">
    <source>
        <dbReference type="EMBL" id="QSB16442.1"/>
    </source>
</evidence>
<dbReference type="EMBL" id="CP070499">
    <property type="protein sequence ID" value="QSB16442.1"/>
    <property type="molecule type" value="Genomic_DNA"/>
</dbReference>
<evidence type="ECO:0008006" key="3">
    <source>
        <dbReference type="Google" id="ProtNLM"/>
    </source>
</evidence>
<proteinExistence type="predicted"/>
<dbReference type="AlphaFoldDB" id="A0A895YK81"/>
<sequence length="128" mass="13542">MIADAGGWVLDTGALLAYANDDLYLQSVVRSCRRRGRTLLVSTLSLREALASRPGSEQLTELLHDAGTVLAEPGAHDVAVLCAQVKLAGGEVTAAHVAQLAAARRWPVLSDRPHQLAAAARDLLIEPV</sequence>
<keyword evidence="2" id="KW-1185">Reference proteome</keyword>
<name>A0A895YK81_9ACTN</name>
<gene>
    <name evidence="1" type="ORF">JQS43_09255</name>
</gene>
<protein>
    <recommendedName>
        <fullName evidence="3">PIN domain-containing protein</fullName>
    </recommendedName>
</protein>
<reference evidence="1" key="1">
    <citation type="submission" date="2021-02" db="EMBL/GenBank/DDBJ databases">
        <title>Natrosporangium hydrolyticum gen. nov., sp. nov, a haloalkaliphilic actinobacterium from a soda solonchak soil.</title>
        <authorList>
            <person name="Sorokin D.Y."/>
            <person name="Khijniak T.V."/>
            <person name="Zakharycheva A.P."/>
            <person name="Boueva O.V."/>
            <person name="Ariskina E.V."/>
            <person name="Hahnke R.L."/>
            <person name="Bunk B."/>
            <person name="Sproer C."/>
            <person name="Schumann P."/>
            <person name="Evtushenko L.I."/>
            <person name="Kublanov I.V."/>
        </authorList>
    </citation>
    <scope>NUCLEOTIDE SEQUENCE</scope>
    <source>
        <strain evidence="1">DSM 106523</strain>
    </source>
</reference>
<organism evidence="1 2">
    <name type="scientific">Natronosporangium hydrolyticum</name>
    <dbReference type="NCBI Taxonomy" id="2811111"/>
    <lineage>
        <taxon>Bacteria</taxon>
        <taxon>Bacillati</taxon>
        <taxon>Actinomycetota</taxon>
        <taxon>Actinomycetes</taxon>
        <taxon>Micromonosporales</taxon>
        <taxon>Micromonosporaceae</taxon>
        <taxon>Natronosporangium</taxon>
    </lineage>
</organism>
<dbReference type="RefSeq" id="WP_239678658.1">
    <property type="nucleotide sequence ID" value="NZ_CP070499.1"/>
</dbReference>